<name>A0A426YU65_ENSVE</name>
<sequence>NKSKTQELGETRVCLFEYRTHFDKLLEWYIPIYTGVTIRDEEKERQVEGAAEEQRKEEGRGKKRKKWSKKKMNDE</sequence>
<comment type="caution">
    <text evidence="2">The sequence shown here is derived from an EMBL/GenBank/DDBJ whole genome shotgun (WGS) entry which is preliminary data.</text>
</comment>
<gene>
    <name evidence="2" type="ORF">B296_00029253</name>
</gene>
<accession>A0A426YU65</accession>
<proteinExistence type="predicted"/>
<protein>
    <submittedName>
        <fullName evidence="2">Uncharacterized protein</fullName>
    </submittedName>
</protein>
<dbReference type="EMBL" id="AMZH03010167">
    <property type="protein sequence ID" value="RRT55270.1"/>
    <property type="molecule type" value="Genomic_DNA"/>
</dbReference>
<feature type="compositionally biased region" description="Basic and acidic residues" evidence="1">
    <location>
        <begin position="41"/>
        <end position="60"/>
    </location>
</feature>
<evidence type="ECO:0000256" key="1">
    <source>
        <dbReference type="SAM" id="MobiDB-lite"/>
    </source>
</evidence>
<reference evidence="2 3" key="1">
    <citation type="journal article" date="2014" name="Agronomy (Basel)">
        <title>A Draft Genome Sequence for Ensete ventricosum, the Drought-Tolerant Tree Against Hunger.</title>
        <authorList>
            <person name="Harrison J."/>
            <person name="Moore K.A."/>
            <person name="Paszkiewicz K."/>
            <person name="Jones T."/>
            <person name="Grant M."/>
            <person name="Ambacheew D."/>
            <person name="Muzemil S."/>
            <person name="Studholme D.J."/>
        </authorList>
    </citation>
    <scope>NUCLEOTIDE SEQUENCE [LARGE SCALE GENOMIC DNA]</scope>
</reference>
<dbReference type="Proteomes" id="UP000287651">
    <property type="component" value="Unassembled WGS sequence"/>
</dbReference>
<feature type="region of interest" description="Disordered" evidence="1">
    <location>
        <begin position="41"/>
        <end position="75"/>
    </location>
</feature>
<feature type="non-terminal residue" evidence="2">
    <location>
        <position position="1"/>
    </location>
</feature>
<evidence type="ECO:0000313" key="2">
    <source>
        <dbReference type="EMBL" id="RRT55270.1"/>
    </source>
</evidence>
<evidence type="ECO:0000313" key="3">
    <source>
        <dbReference type="Proteomes" id="UP000287651"/>
    </source>
</evidence>
<organism evidence="2 3">
    <name type="scientific">Ensete ventricosum</name>
    <name type="common">Abyssinian banana</name>
    <name type="synonym">Musa ensete</name>
    <dbReference type="NCBI Taxonomy" id="4639"/>
    <lineage>
        <taxon>Eukaryota</taxon>
        <taxon>Viridiplantae</taxon>
        <taxon>Streptophyta</taxon>
        <taxon>Embryophyta</taxon>
        <taxon>Tracheophyta</taxon>
        <taxon>Spermatophyta</taxon>
        <taxon>Magnoliopsida</taxon>
        <taxon>Liliopsida</taxon>
        <taxon>Zingiberales</taxon>
        <taxon>Musaceae</taxon>
        <taxon>Ensete</taxon>
    </lineage>
</organism>
<dbReference type="AlphaFoldDB" id="A0A426YU65"/>
<feature type="compositionally biased region" description="Basic residues" evidence="1">
    <location>
        <begin position="61"/>
        <end position="75"/>
    </location>
</feature>